<comment type="caution">
    <text evidence="2">The sequence shown here is derived from an EMBL/GenBank/DDBJ whole genome shotgun (WGS) entry which is preliminary data.</text>
</comment>
<evidence type="ECO:0000313" key="3">
    <source>
        <dbReference type="Proteomes" id="UP000815325"/>
    </source>
</evidence>
<dbReference type="EMBL" id="MU069447">
    <property type="protein sequence ID" value="KAF5843153.1"/>
    <property type="molecule type" value="Genomic_DNA"/>
</dbReference>
<organism evidence="2 3">
    <name type="scientific">Dunaliella salina</name>
    <name type="common">Green alga</name>
    <name type="synonym">Protococcus salinus</name>
    <dbReference type="NCBI Taxonomy" id="3046"/>
    <lineage>
        <taxon>Eukaryota</taxon>
        <taxon>Viridiplantae</taxon>
        <taxon>Chlorophyta</taxon>
        <taxon>core chlorophytes</taxon>
        <taxon>Chlorophyceae</taxon>
        <taxon>CS clade</taxon>
        <taxon>Chlamydomonadales</taxon>
        <taxon>Dunaliellaceae</taxon>
        <taxon>Dunaliella</taxon>
    </lineage>
</organism>
<evidence type="ECO:0000256" key="1">
    <source>
        <dbReference type="SAM" id="Phobius"/>
    </source>
</evidence>
<keyword evidence="1" id="KW-0812">Transmembrane</keyword>
<dbReference type="Proteomes" id="UP000815325">
    <property type="component" value="Unassembled WGS sequence"/>
</dbReference>
<proteinExistence type="predicted"/>
<evidence type="ECO:0008006" key="4">
    <source>
        <dbReference type="Google" id="ProtNLM"/>
    </source>
</evidence>
<keyword evidence="3" id="KW-1185">Reference proteome</keyword>
<protein>
    <recommendedName>
        <fullName evidence="4">Encoded protein</fullName>
    </recommendedName>
</protein>
<evidence type="ECO:0000313" key="2">
    <source>
        <dbReference type="EMBL" id="KAF5843153.1"/>
    </source>
</evidence>
<name>A0ABQ7H8G7_DUNSA</name>
<sequence>MYTEEVKHIKEKIMRKSSSLKQAQDAAGASRSALHRMDALSDVKAQLARQLQLEEPARLQRARTEFLYTACMAVFLVSLATCVW</sequence>
<accession>A0ABQ7H8G7</accession>
<reference evidence="2" key="1">
    <citation type="submission" date="2017-08" db="EMBL/GenBank/DDBJ databases">
        <authorList>
            <person name="Polle J.E."/>
            <person name="Barry K."/>
            <person name="Cushman J."/>
            <person name="Schmutz J."/>
            <person name="Tran D."/>
            <person name="Hathwaick L.T."/>
            <person name="Yim W.C."/>
            <person name="Jenkins J."/>
            <person name="Mckie-Krisberg Z.M."/>
            <person name="Prochnik S."/>
            <person name="Lindquist E."/>
            <person name="Dockter R.B."/>
            <person name="Adam C."/>
            <person name="Molina H."/>
            <person name="Bunkerborg J."/>
            <person name="Jin E."/>
            <person name="Buchheim M."/>
            <person name="Magnuson J."/>
        </authorList>
    </citation>
    <scope>NUCLEOTIDE SEQUENCE</scope>
    <source>
        <strain evidence="2">CCAP 19/18</strain>
    </source>
</reference>
<feature type="transmembrane region" description="Helical" evidence="1">
    <location>
        <begin position="66"/>
        <end position="83"/>
    </location>
</feature>
<gene>
    <name evidence="2" type="ORF">DUNSADRAFT_1580</name>
</gene>
<keyword evidence="1" id="KW-0472">Membrane</keyword>
<keyword evidence="1" id="KW-1133">Transmembrane helix</keyword>